<dbReference type="AlphaFoldDB" id="A0A2P7AWD7"/>
<dbReference type="EMBL" id="PGGN01000002">
    <property type="protein sequence ID" value="PSH58524.1"/>
    <property type="molecule type" value="Genomic_DNA"/>
</dbReference>
<gene>
    <name evidence="1" type="ORF">CU100_13115</name>
</gene>
<dbReference type="RefSeq" id="WP_106716965.1">
    <property type="nucleotide sequence ID" value="NZ_JACHXT010000001.1"/>
</dbReference>
<keyword evidence="2" id="KW-1185">Reference proteome</keyword>
<accession>A0A2P7AWD7</accession>
<dbReference type="Proteomes" id="UP000241158">
    <property type="component" value="Unassembled WGS sequence"/>
</dbReference>
<sequence>MQSLPNDPANITDACQAIIGQPVWGIHQGHGTALFVEFGDPHLIVREPYKALSNANEKMRRRAAQRQITLSGRWSFLVFPGTWLLQQDGLSIGSDDVQTVERDARLSEFNGQYLETVAFDPAAIELRFTFDLGATMIIGHNPEIDDELLLFTPKGGRTLGLRSDGILTMDIGA</sequence>
<proteinExistence type="predicted"/>
<organism evidence="1 2">
    <name type="scientific">Phyllobacterium endophyticum</name>
    <dbReference type="NCBI Taxonomy" id="1149773"/>
    <lineage>
        <taxon>Bacteria</taxon>
        <taxon>Pseudomonadati</taxon>
        <taxon>Pseudomonadota</taxon>
        <taxon>Alphaproteobacteria</taxon>
        <taxon>Hyphomicrobiales</taxon>
        <taxon>Phyllobacteriaceae</taxon>
        <taxon>Phyllobacterium</taxon>
    </lineage>
</organism>
<dbReference type="OrthoDB" id="1431610at2"/>
<evidence type="ECO:0000313" key="1">
    <source>
        <dbReference type="EMBL" id="PSH58524.1"/>
    </source>
</evidence>
<reference evidence="2" key="1">
    <citation type="submission" date="2017-11" db="EMBL/GenBank/DDBJ databases">
        <authorList>
            <person name="Kuznetsova I."/>
            <person name="Sazanova A."/>
            <person name="Chirak E."/>
            <person name="Safronova V."/>
            <person name="Willems A."/>
        </authorList>
    </citation>
    <scope>NUCLEOTIDE SEQUENCE [LARGE SCALE GENOMIC DNA]</scope>
    <source>
        <strain evidence="2">PEPV15</strain>
    </source>
</reference>
<protein>
    <submittedName>
        <fullName evidence="1">Uncharacterized protein</fullName>
    </submittedName>
</protein>
<comment type="caution">
    <text evidence="1">The sequence shown here is derived from an EMBL/GenBank/DDBJ whole genome shotgun (WGS) entry which is preliminary data.</text>
</comment>
<evidence type="ECO:0000313" key="2">
    <source>
        <dbReference type="Proteomes" id="UP000241158"/>
    </source>
</evidence>
<name>A0A2P7AWD7_9HYPH</name>